<dbReference type="InterPro" id="IPR032623">
    <property type="entry name" value="FecR_N"/>
</dbReference>
<reference evidence="3 4" key="1">
    <citation type="submission" date="2022-07" db="EMBL/GenBank/DDBJ databases">
        <title>Methylomonas rivi sp. nov., Methylomonas rosea sp. nov., Methylomonas aureus sp. nov. and Methylomonas subterranea sp. nov., four novel methanotrophs isolated from a freshwater creek and the deep terrestrial subsurface.</title>
        <authorList>
            <person name="Abin C."/>
            <person name="Sankaranarayanan K."/>
            <person name="Garner C."/>
            <person name="Sindelar R."/>
            <person name="Kotary K."/>
            <person name="Garner R."/>
            <person name="Barclay S."/>
            <person name="Lawson P."/>
            <person name="Krumholz L."/>
        </authorList>
    </citation>
    <scope>NUCLEOTIDE SEQUENCE [LARGE SCALE GENOMIC DNA]</scope>
    <source>
        <strain evidence="3 4">WSC-6</strain>
    </source>
</reference>
<sequence>MSSDSISDQASAWFARLQADDVSAEERNRFQDWYRAQPQHAEAYDKTRKLWSLLQIPAEQVYNRLQAENLVGENSQNPETVAHADALLRPLSGAEANPFSAAKPSRRISTFVGLSLFLLLAGWQFPKQLQNWRSDFHTAAGQQLNVELADGSRLTLNTDTALSVHFSASRRRIELLRGEAYFQVAPNKQRPFIVDGGDAEARAVGTAFSVRKQAENLRVAVSEG</sequence>
<feature type="domain" description="FecR N-terminal" evidence="2">
    <location>
        <begin position="8"/>
        <end position="48"/>
    </location>
</feature>
<proteinExistence type="predicted"/>
<dbReference type="RefSeq" id="WP_256616917.1">
    <property type="nucleotide sequence ID" value="NZ_JANIBK010000169.1"/>
</dbReference>
<dbReference type="Pfam" id="PF04773">
    <property type="entry name" value="FecR"/>
    <property type="match status" value="1"/>
</dbReference>
<comment type="caution">
    <text evidence="3">The sequence shown here is derived from an EMBL/GenBank/DDBJ whole genome shotgun (WGS) entry which is preliminary data.</text>
</comment>
<protein>
    <submittedName>
        <fullName evidence="3">FecR domain-containing protein</fullName>
    </submittedName>
</protein>
<evidence type="ECO:0000313" key="4">
    <source>
        <dbReference type="Proteomes" id="UP001524586"/>
    </source>
</evidence>
<evidence type="ECO:0000259" key="1">
    <source>
        <dbReference type="Pfam" id="PF04773"/>
    </source>
</evidence>
<dbReference type="InterPro" id="IPR006860">
    <property type="entry name" value="FecR"/>
</dbReference>
<feature type="domain" description="FecR protein" evidence="1">
    <location>
        <begin position="135"/>
        <end position="224"/>
    </location>
</feature>
<evidence type="ECO:0000313" key="3">
    <source>
        <dbReference type="EMBL" id="MCQ8130493.1"/>
    </source>
</evidence>
<dbReference type="Gene3D" id="2.60.120.1440">
    <property type="match status" value="1"/>
</dbReference>
<name>A0ABT1U9F7_9GAMM</name>
<dbReference type="InterPro" id="IPR012373">
    <property type="entry name" value="Ferrdict_sens_TM"/>
</dbReference>
<dbReference type="PANTHER" id="PTHR30273">
    <property type="entry name" value="PERIPLASMIC SIGNAL SENSOR AND SIGMA FACTOR ACTIVATOR FECR-RELATED"/>
    <property type="match status" value="1"/>
</dbReference>
<organism evidence="3 4">
    <name type="scientific">Methylomonas rivi</name>
    <dbReference type="NCBI Taxonomy" id="2952226"/>
    <lineage>
        <taxon>Bacteria</taxon>
        <taxon>Pseudomonadati</taxon>
        <taxon>Pseudomonadota</taxon>
        <taxon>Gammaproteobacteria</taxon>
        <taxon>Methylococcales</taxon>
        <taxon>Methylococcaceae</taxon>
        <taxon>Methylomonas</taxon>
    </lineage>
</organism>
<dbReference type="Proteomes" id="UP001524586">
    <property type="component" value="Unassembled WGS sequence"/>
</dbReference>
<dbReference type="EMBL" id="JANIBK010000169">
    <property type="protein sequence ID" value="MCQ8130493.1"/>
    <property type="molecule type" value="Genomic_DNA"/>
</dbReference>
<dbReference type="Pfam" id="PF16220">
    <property type="entry name" value="DUF4880"/>
    <property type="match status" value="1"/>
</dbReference>
<gene>
    <name evidence="3" type="ORF">NP596_18685</name>
</gene>
<dbReference type="PANTHER" id="PTHR30273:SF2">
    <property type="entry name" value="PROTEIN FECR"/>
    <property type="match status" value="1"/>
</dbReference>
<feature type="non-terminal residue" evidence="3">
    <location>
        <position position="224"/>
    </location>
</feature>
<accession>A0ABT1U9F7</accession>
<evidence type="ECO:0000259" key="2">
    <source>
        <dbReference type="Pfam" id="PF16220"/>
    </source>
</evidence>
<keyword evidence="4" id="KW-1185">Reference proteome</keyword>